<proteinExistence type="predicted"/>
<evidence type="ECO:0000256" key="1">
    <source>
        <dbReference type="SAM" id="MobiDB-lite"/>
    </source>
</evidence>
<accession>A0A9D4FRF3</accession>
<keyword evidence="3" id="KW-1185">Reference proteome</keyword>
<evidence type="ECO:0000313" key="2">
    <source>
        <dbReference type="EMBL" id="KAH3803157.1"/>
    </source>
</evidence>
<protein>
    <submittedName>
        <fullName evidence="2">Uncharacterized protein</fullName>
    </submittedName>
</protein>
<feature type="region of interest" description="Disordered" evidence="1">
    <location>
        <begin position="87"/>
        <end position="108"/>
    </location>
</feature>
<reference evidence="2" key="2">
    <citation type="submission" date="2020-11" db="EMBL/GenBank/DDBJ databases">
        <authorList>
            <person name="McCartney M.A."/>
            <person name="Auch B."/>
            <person name="Kono T."/>
            <person name="Mallez S."/>
            <person name="Becker A."/>
            <person name="Gohl D.M."/>
            <person name="Silverstein K.A.T."/>
            <person name="Koren S."/>
            <person name="Bechman K.B."/>
            <person name="Herman A."/>
            <person name="Abrahante J.E."/>
            <person name="Garbe J."/>
        </authorList>
    </citation>
    <scope>NUCLEOTIDE SEQUENCE</scope>
    <source>
        <strain evidence="2">Duluth1</strain>
        <tissue evidence="2">Whole animal</tissue>
    </source>
</reference>
<name>A0A9D4FRF3_DREPO</name>
<gene>
    <name evidence="2" type="ORF">DPMN_156858</name>
</gene>
<dbReference type="Proteomes" id="UP000828390">
    <property type="component" value="Unassembled WGS sequence"/>
</dbReference>
<evidence type="ECO:0000313" key="3">
    <source>
        <dbReference type="Proteomes" id="UP000828390"/>
    </source>
</evidence>
<dbReference type="AlphaFoldDB" id="A0A9D4FRF3"/>
<sequence>MSNVVAKQNNRHGKKRKAAFGELRLSVAVHKAVMGILDREGEGVNRRGRGRGPASQIQLGDVSGPRAWVRAWQSTRKKSHLPGIVTNRRKRGLNPGRLGKKPMYRPLR</sequence>
<comment type="caution">
    <text evidence="2">The sequence shown here is derived from an EMBL/GenBank/DDBJ whole genome shotgun (WGS) entry which is preliminary data.</text>
</comment>
<dbReference type="EMBL" id="JAIWYP010000007">
    <property type="protein sequence ID" value="KAH3803157.1"/>
    <property type="molecule type" value="Genomic_DNA"/>
</dbReference>
<reference evidence="2" key="1">
    <citation type="journal article" date="2019" name="bioRxiv">
        <title>The Genome of the Zebra Mussel, Dreissena polymorpha: A Resource for Invasive Species Research.</title>
        <authorList>
            <person name="McCartney M.A."/>
            <person name="Auch B."/>
            <person name="Kono T."/>
            <person name="Mallez S."/>
            <person name="Zhang Y."/>
            <person name="Obille A."/>
            <person name="Becker A."/>
            <person name="Abrahante J.E."/>
            <person name="Garbe J."/>
            <person name="Badalamenti J.P."/>
            <person name="Herman A."/>
            <person name="Mangelson H."/>
            <person name="Liachko I."/>
            <person name="Sullivan S."/>
            <person name="Sone E.D."/>
            <person name="Koren S."/>
            <person name="Silverstein K.A.T."/>
            <person name="Beckman K.B."/>
            <person name="Gohl D.M."/>
        </authorList>
    </citation>
    <scope>NUCLEOTIDE SEQUENCE</scope>
    <source>
        <strain evidence="2">Duluth1</strain>
        <tissue evidence="2">Whole animal</tissue>
    </source>
</reference>
<organism evidence="2 3">
    <name type="scientific">Dreissena polymorpha</name>
    <name type="common">Zebra mussel</name>
    <name type="synonym">Mytilus polymorpha</name>
    <dbReference type="NCBI Taxonomy" id="45954"/>
    <lineage>
        <taxon>Eukaryota</taxon>
        <taxon>Metazoa</taxon>
        <taxon>Spiralia</taxon>
        <taxon>Lophotrochozoa</taxon>
        <taxon>Mollusca</taxon>
        <taxon>Bivalvia</taxon>
        <taxon>Autobranchia</taxon>
        <taxon>Heteroconchia</taxon>
        <taxon>Euheterodonta</taxon>
        <taxon>Imparidentia</taxon>
        <taxon>Neoheterodontei</taxon>
        <taxon>Myida</taxon>
        <taxon>Dreissenoidea</taxon>
        <taxon>Dreissenidae</taxon>
        <taxon>Dreissena</taxon>
    </lineage>
</organism>